<protein>
    <submittedName>
        <fullName evidence="1">Uncharacterized protein</fullName>
    </submittedName>
</protein>
<accession>A0ABQ4KBU0</accession>
<evidence type="ECO:0000313" key="1">
    <source>
        <dbReference type="EMBL" id="GIN22635.1"/>
    </source>
</evidence>
<evidence type="ECO:0000313" key="2">
    <source>
        <dbReference type="Proteomes" id="UP000680279"/>
    </source>
</evidence>
<reference evidence="1 2" key="1">
    <citation type="submission" date="2021-03" db="EMBL/GenBank/DDBJ databases">
        <title>Antimicrobial resistance genes in bacteria isolated from Japanese honey, and their potential for conferring macrolide and lincosamide resistance in the American foulbrood pathogen Paenibacillus larvae.</title>
        <authorList>
            <person name="Okamoto M."/>
            <person name="Kumagai M."/>
            <person name="Kanamori H."/>
            <person name="Takamatsu D."/>
        </authorList>
    </citation>
    <scope>NUCLEOTIDE SEQUENCE [LARGE SCALE GENOMIC DNA]</scope>
    <source>
        <strain evidence="1 2">J1TS3</strain>
    </source>
</reference>
<proteinExistence type="predicted"/>
<name>A0ABQ4KBU0_9BACI</name>
<dbReference type="EMBL" id="BOQT01000018">
    <property type="protein sequence ID" value="GIN22635.1"/>
    <property type="molecule type" value="Genomic_DNA"/>
</dbReference>
<gene>
    <name evidence="1" type="ORF">J1TS3_37690</name>
</gene>
<keyword evidence="2" id="KW-1185">Reference proteome</keyword>
<dbReference type="Proteomes" id="UP000680279">
    <property type="component" value="Unassembled WGS sequence"/>
</dbReference>
<dbReference type="RefSeq" id="WP_212963747.1">
    <property type="nucleotide sequence ID" value="NZ_BOQT01000018.1"/>
</dbReference>
<organism evidence="1 2">
    <name type="scientific">Siminovitchia fordii</name>
    <dbReference type="NCBI Taxonomy" id="254759"/>
    <lineage>
        <taxon>Bacteria</taxon>
        <taxon>Bacillati</taxon>
        <taxon>Bacillota</taxon>
        <taxon>Bacilli</taxon>
        <taxon>Bacillales</taxon>
        <taxon>Bacillaceae</taxon>
        <taxon>Siminovitchia</taxon>
    </lineage>
</organism>
<comment type="caution">
    <text evidence="1">The sequence shown here is derived from an EMBL/GenBank/DDBJ whole genome shotgun (WGS) entry which is preliminary data.</text>
</comment>
<sequence>MTKLIDQVTNKCLESGKEYNYVSECLRFGIDKDSNDYKVIDFYSMSLDEIEEVLDIRKYDEDGHSVSEERIRTTICDDWYDVVSEIEYIKGMNDWNRVVSLLGYELINDNHNIKLYYSVYVSNS</sequence>